<dbReference type="InterPro" id="IPR012318">
    <property type="entry name" value="HTH_CRP"/>
</dbReference>
<evidence type="ECO:0008006" key="8">
    <source>
        <dbReference type="Google" id="ProtNLM"/>
    </source>
</evidence>
<reference evidence="6 7" key="1">
    <citation type="journal article" date="2016" name="Environ. Microbiol.">
        <title>New Methyloceanibacter diversity from North Sea sediments includes methanotroph containing solely the soluble methane monooxygenase.</title>
        <authorList>
            <person name="Vekeman B."/>
            <person name="Kerckhof F.M."/>
            <person name="Cremers G."/>
            <person name="de Vos P."/>
            <person name="Vandamme P."/>
            <person name="Boon N."/>
            <person name="Op den Camp H.J."/>
            <person name="Heylen K."/>
        </authorList>
    </citation>
    <scope>NUCLEOTIDE SEQUENCE [LARGE SCALE GENOMIC DNA]</scope>
    <source>
        <strain evidence="6 7">R-67177</strain>
    </source>
</reference>
<dbReference type="Proteomes" id="UP000095042">
    <property type="component" value="Unassembled WGS sequence"/>
</dbReference>
<evidence type="ECO:0000313" key="6">
    <source>
        <dbReference type="EMBL" id="ODS04054.1"/>
    </source>
</evidence>
<dbReference type="SUPFAM" id="SSF51206">
    <property type="entry name" value="cAMP-binding domain-like"/>
    <property type="match status" value="1"/>
</dbReference>
<evidence type="ECO:0000313" key="7">
    <source>
        <dbReference type="Proteomes" id="UP000095042"/>
    </source>
</evidence>
<evidence type="ECO:0000256" key="1">
    <source>
        <dbReference type="ARBA" id="ARBA00023015"/>
    </source>
</evidence>
<dbReference type="InterPro" id="IPR014710">
    <property type="entry name" value="RmlC-like_jellyroll"/>
</dbReference>
<comment type="caution">
    <text evidence="6">The sequence shown here is derived from an EMBL/GenBank/DDBJ whole genome shotgun (WGS) entry which is preliminary data.</text>
</comment>
<organism evidence="6 7">
    <name type="scientific">Methyloceanibacter marginalis</name>
    <dbReference type="NCBI Taxonomy" id="1774971"/>
    <lineage>
        <taxon>Bacteria</taxon>
        <taxon>Pseudomonadati</taxon>
        <taxon>Pseudomonadota</taxon>
        <taxon>Alphaproteobacteria</taxon>
        <taxon>Hyphomicrobiales</taxon>
        <taxon>Hyphomicrobiaceae</taxon>
        <taxon>Methyloceanibacter</taxon>
    </lineage>
</organism>
<dbReference type="PROSITE" id="PS50042">
    <property type="entry name" value="CNMP_BINDING_3"/>
    <property type="match status" value="1"/>
</dbReference>
<protein>
    <recommendedName>
        <fullName evidence="8">Crp/Fnr family transcriptional regulator</fullName>
    </recommendedName>
</protein>
<dbReference type="InterPro" id="IPR036388">
    <property type="entry name" value="WH-like_DNA-bd_sf"/>
</dbReference>
<dbReference type="SUPFAM" id="SSF46785">
    <property type="entry name" value="Winged helix' DNA-binding domain"/>
    <property type="match status" value="1"/>
</dbReference>
<dbReference type="Pfam" id="PF00027">
    <property type="entry name" value="cNMP_binding"/>
    <property type="match status" value="1"/>
</dbReference>
<keyword evidence="7" id="KW-1185">Reference proteome</keyword>
<feature type="domain" description="Cyclic nucleotide-binding" evidence="4">
    <location>
        <begin position="20"/>
        <end position="123"/>
    </location>
</feature>
<dbReference type="Gene3D" id="1.10.10.10">
    <property type="entry name" value="Winged helix-like DNA-binding domain superfamily/Winged helix DNA-binding domain"/>
    <property type="match status" value="1"/>
</dbReference>
<sequence length="230" mass="25624">MDAPTMDLGCALDMLATQGWFAERSAETRARLGTIAKLRSFTKGDRIYLAGDRPNGMFGLISGSLNISIPRADGEDYTAHRAGAGFWLGDLALFSQGPRLVSVHAAEPTLMVQLPSPELVRLVRDDPRLYADFYALTYQNFRMAFDIISNLAIPSTEKRVADRLVLEAKMRGDQEGWIPLSQAELANMTAVSLPTLKRILRRFVELGLIDHRYARIQVLDRSALVRLCRG</sequence>
<dbReference type="GO" id="GO:0006355">
    <property type="term" value="P:regulation of DNA-templated transcription"/>
    <property type="evidence" value="ECO:0007669"/>
    <property type="project" value="InterPro"/>
</dbReference>
<proteinExistence type="predicted"/>
<gene>
    <name evidence="6" type="ORF">AUC71_06165</name>
</gene>
<keyword evidence="1" id="KW-0805">Transcription regulation</keyword>
<dbReference type="InterPro" id="IPR000595">
    <property type="entry name" value="cNMP-bd_dom"/>
</dbReference>
<evidence type="ECO:0000259" key="5">
    <source>
        <dbReference type="PROSITE" id="PS51063"/>
    </source>
</evidence>
<dbReference type="EMBL" id="LPWD01000022">
    <property type="protein sequence ID" value="ODS04054.1"/>
    <property type="molecule type" value="Genomic_DNA"/>
</dbReference>
<keyword evidence="3" id="KW-0804">Transcription</keyword>
<evidence type="ECO:0000259" key="4">
    <source>
        <dbReference type="PROSITE" id="PS50042"/>
    </source>
</evidence>
<keyword evidence="2" id="KW-0238">DNA-binding</keyword>
<dbReference type="InterPro" id="IPR036390">
    <property type="entry name" value="WH_DNA-bd_sf"/>
</dbReference>
<dbReference type="CDD" id="cd00038">
    <property type="entry name" value="CAP_ED"/>
    <property type="match status" value="1"/>
</dbReference>
<dbReference type="InterPro" id="IPR018490">
    <property type="entry name" value="cNMP-bd_dom_sf"/>
</dbReference>
<dbReference type="SMART" id="SM00419">
    <property type="entry name" value="HTH_CRP"/>
    <property type="match status" value="1"/>
</dbReference>
<feature type="domain" description="HTH crp-type" evidence="5">
    <location>
        <begin position="154"/>
        <end position="222"/>
    </location>
</feature>
<accession>A0A1E3WE26</accession>
<evidence type="ECO:0000256" key="3">
    <source>
        <dbReference type="ARBA" id="ARBA00023163"/>
    </source>
</evidence>
<dbReference type="AlphaFoldDB" id="A0A1E3WE26"/>
<dbReference type="Pfam" id="PF13545">
    <property type="entry name" value="HTH_Crp_2"/>
    <property type="match status" value="1"/>
</dbReference>
<dbReference type="GO" id="GO:0003677">
    <property type="term" value="F:DNA binding"/>
    <property type="evidence" value="ECO:0007669"/>
    <property type="project" value="UniProtKB-KW"/>
</dbReference>
<dbReference type="SMART" id="SM00100">
    <property type="entry name" value="cNMP"/>
    <property type="match status" value="1"/>
</dbReference>
<name>A0A1E3WE26_9HYPH</name>
<dbReference type="Gene3D" id="2.60.120.10">
    <property type="entry name" value="Jelly Rolls"/>
    <property type="match status" value="1"/>
</dbReference>
<dbReference type="PROSITE" id="PS51063">
    <property type="entry name" value="HTH_CRP_2"/>
    <property type="match status" value="1"/>
</dbReference>
<evidence type="ECO:0000256" key="2">
    <source>
        <dbReference type="ARBA" id="ARBA00023125"/>
    </source>
</evidence>